<dbReference type="RefSeq" id="WP_068202754.1">
    <property type="nucleotide sequence ID" value="NZ_CP014209.1"/>
</dbReference>
<name>A0A168FDQ4_9MICO</name>
<organism evidence="1 2">
    <name type="scientific">Isoptericola dokdonensis DS-3</name>
    <dbReference type="NCBI Taxonomy" id="1300344"/>
    <lineage>
        <taxon>Bacteria</taxon>
        <taxon>Bacillati</taxon>
        <taxon>Actinomycetota</taxon>
        <taxon>Actinomycetes</taxon>
        <taxon>Micrococcales</taxon>
        <taxon>Promicromonosporaceae</taxon>
        <taxon>Isoptericola</taxon>
    </lineage>
</organism>
<accession>A0A168FDQ4</accession>
<dbReference type="PATRIC" id="fig|1300344.3.peg.1921"/>
<sequence>MSSATHAAQEVNDGFQLGPAISVECEGDEITLQTYITDGDVTFDLEPPEQPVSLSHAQQLIDALRTMVAEFEGREHSN</sequence>
<evidence type="ECO:0000313" key="1">
    <source>
        <dbReference type="EMBL" id="ANC31461.1"/>
    </source>
</evidence>
<dbReference type="KEGG" id="ido:I598_1913"/>
<proteinExistence type="predicted"/>
<dbReference type="AlphaFoldDB" id="A0A168FDQ4"/>
<protein>
    <submittedName>
        <fullName evidence="1">Uncharacterized protein</fullName>
    </submittedName>
</protein>
<keyword evidence="2" id="KW-1185">Reference proteome</keyword>
<dbReference type="EMBL" id="CP014209">
    <property type="protein sequence ID" value="ANC31461.1"/>
    <property type="molecule type" value="Genomic_DNA"/>
</dbReference>
<evidence type="ECO:0000313" key="2">
    <source>
        <dbReference type="Proteomes" id="UP000076794"/>
    </source>
</evidence>
<gene>
    <name evidence="1" type="ORF">I598_1913</name>
</gene>
<dbReference type="Proteomes" id="UP000076794">
    <property type="component" value="Chromosome"/>
</dbReference>
<dbReference type="STRING" id="1300344.I598_1913"/>
<reference evidence="1 2" key="1">
    <citation type="submission" date="2016-01" db="EMBL/GenBank/DDBJ databases">
        <title>Complete genome sequence of a soil Actinobacterium, Isoptericola dokdonensis DS-3.</title>
        <authorList>
            <person name="Kwon S.-K."/>
            <person name="Kim J.F."/>
        </authorList>
    </citation>
    <scope>NUCLEOTIDE SEQUENCE [LARGE SCALE GENOMIC DNA]</scope>
    <source>
        <strain evidence="1 2">DS-3</strain>
    </source>
</reference>